<keyword evidence="5" id="KW-0812">Transmembrane</keyword>
<dbReference type="GO" id="GO:0004888">
    <property type="term" value="F:transmembrane signaling receptor activity"/>
    <property type="evidence" value="ECO:0007669"/>
    <property type="project" value="InterPro"/>
</dbReference>
<dbReference type="Proteomes" id="UP000244037">
    <property type="component" value="Unassembled WGS sequence"/>
</dbReference>
<dbReference type="SMART" id="SM00304">
    <property type="entry name" value="HAMP"/>
    <property type="match status" value="2"/>
</dbReference>
<dbReference type="PROSITE" id="PS50111">
    <property type="entry name" value="CHEMOTAXIS_TRANSDUC_2"/>
    <property type="match status" value="1"/>
</dbReference>
<dbReference type="Gene3D" id="1.10.287.950">
    <property type="entry name" value="Methyl-accepting chemotaxis protein"/>
    <property type="match status" value="1"/>
</dbReference>
<dbReference type="Pfam" id="PF00015">
    <property type="entry name" value="MCPsignal"/>
    <property type="match status" value="1"/>
</dbReference>
<comment type="subcellular location">
    <subcellularLocation>
        <location evidence="1">Membrane</location>
    </subcellularLocation>
</comment>
<reference evidence="8 9" key="1">
    <citation type="submission" date="2018-04" db="EMBL/GenBank/DDBJ databases">
        <title>Genomic Encyclopedia of Archaeal and Bacterial Type Strains, Phase II (KMG-II): from individual species to whole genera.</title>
        <authorList>
            <person name="Goeker M."/>
        </authorList>
    </citation>
    <scope>NUCLEOTIDE SEQUENCE [LARGE SCALE GENOMIC DNA]</scope>
    <source>
        <strain evidence="8 9">DSM 19783</strain>
    </source>
</reference>
<dbReference type="OrthoDB" id="354287at2"/>
<evidence type="ECO:0000259" key="6">
    <source>
        <dbReference type="PROSITE" id="PS50111"/>
    </source>
</evidence>
<evidence type="ECO:0000313" key="8">
    <source>
        <dbReference type="EMBL" id="PTW51967.1"/>
    </source>
</evidence>
<dbReference type="InterPro" id="IPR051310">
    <property type="entry name" value="MCP_chemotaxis"/>
</dbReference>
<dbReference type="InterPro" id="IPR004090">
    <property type="entry name" value="Chemotax_Me-accpt_rcpt"/>
</dbReference>
<keyword evidence="5" id="KW-1133">Transmembrane helix</keyword>
<evidence type="ECO:0000313" key="9">
    <source>
        <dbReference type="Proteomes" id="UP000244037"/>
    </source>
</evidence>
<dbReference type="RefSeq" id="WP_108023160.1">
    <property type="nucleotide sequence ID" value="NZ_QAYC01000001.1"/>
</dbReference>
<dbReference type="InterPro" id="IPR004089">
    <property type="entry name" value="MCPsignal_dom"/>
</dbReference>
<dbReference type="CDD" id="cd11386">
    <property type="entry name" value="MCP_signal"/>
    <property type="match status" value="1"/>
</dbReference>
<accession>A0A8E2VPB4</accession>
<dbReference type="GO" id="GO:0006935">
    <property type="term" value="P:chemotaxis"/>
    <property type="evidence" value="ECO:0007669"/>
    <property type="project" value="UniProtKB-KW"/>
</dbReference>
<dbReference type="SUPFAM" id="SSF58104">
    <property type="entry name" value="Methyl-accepting chemotaxis protein (MCP) signaling domain"/>
    <property type="match status" value="1"/>
</dbReference>
<comment type="similarity">
    <text evidence="3">Belongs to the methyl-accepting chemotaxis (MCP) protein family.</text>
</comment>
<keyword evidence="4" id="KW-0807">Transducer</keyword>
<dbReference type="PANTHER" id="PTHR43531:SF11">
    <property type="entry name" value="METHYL-ACCEPTING CHEMOTAXIS PROTEIN 3"/>
    <property type="match status" value="1"/>
</dbReference>
<feature type="domain" description="Methyl-accepting transducer" evidence="6">
    <location>
        <begin position="207"/>
        <end position="436"/>
    </location>
</feature>
<evidence type="ECO:0000256" key="4">
    <source>
        <dbReference type="PROSITE-ProRule" id="PRU00284"/>
    </source>
</evidence>
<dbReference type="PRINTS" id="PR00260">
    <property type="entry name" value="CHEMTRNSDUCR"/>
</dbReference>
<protein>
    <submittedName>
        <fullName evidence="8">Methyl-accepting chemotaxis protein</fullName>
    </submittedName>
</protein>
<sequence>MPVSARKPPVGRPVPWSVLLLAAALAALIGAELHFYDRLARLAAGAPTSETAARALTRDLGAAFLWTGAGAAAIALATALFGLWPLARMTRAATALAEGRLADLPRLPLAPPEIARLRGALVDLRRMLEERASVEDRERLSEIERYDHWAEQHVVVTCLAKGLHGLAEGDLRHRLDLRFPADFEPLRTNFNATLDELNRLIGAVARNGTKIHALSDEIGGSSDDLSRRTENQAATLEETAAAMDELTASVRMAADGAAQVADVTREAQSDAERNGDVVRQAVEAMAQIKASSEGISQIIGVIEDIALQTNLLALNAGVEAARAGEAGRGFAVVASEVRALAQRSSEAAKEIKTLIVTSSDQVEAGVSLVNRAGDALADIVTRVGQIAELVAGIATGAQEQSVGLGEINIGVSQLDRVTQQDAAMVEASTAAAATLRHQTEELEAMVARFRLRQDAPGAEVLAFPGGRSSGALDAIWQDFAAAGP</sequence>
<dbReference type="SMART" id="SM00283">
    <property type="entry name" value="MA"/>
    <property type="match status" value="1"/>
</dbReference>
<comment type="caution">
    <text evidence="8">The sequence shown here is derived from an EMBL/GenBank/DDBJ whole genome shotgun (WGS) entry which is preliminary data.</text>
</comment>
<keyword evidence="9" id="KW-1185">Reference proteome</keyword>
<evidence type="ECO:0000256" key="5">
    <source>
        <dbReference type="SAM" id="Phobius"/>
    </source>
</evidence>
<dbReference type="FunFam" id="1.10.287.950:FF:000001">
    <property type="entry name" value="Methyl-accepting chemotaxis sensory transducer"/>
    <property type="match status" value="1"/>
</dbReference>
<dbReference type="PROSITE" id="PS50885">
    <property type="entry name" value="HAMP"/>
    <property type="match status" value="2"/>
</dbReference>
<feature type="domain" description="HAMP" evidence="7">
    <location>
        <begin position="159"/>
        <end position="202"/>
    </location>
</feature>
<feature type="domain" description="HAMP" evidence="7">
    <location>
        <begin position="80"/>
        <end position="133"/>
    </location>
</feature>
<evidence type="ECO:0000256" key="3">
    <source>
        <dbReference type="ARBA" id="ARBA00029447"/>
    </source>
</evidence>
<keyword evidence="5" id="KW-0472">Membrane</keyword>
<dbReference type="InterPro" id="IPR003660">
    <property type="entry name" value="HAMP_dom"/>
</dbReference>
<feature type="transmembrane region" description="Helical" evidence="5">
    <location>
        <begin position="61"/>
        <end position="84"/>
    </location>
</feature>
<evidence type="ECO:0000256" key="1">
    <source>
        <dbReference type="ARBA" id="ARBA00004370"/>
    </source>
</evidence>
<proteinExistence type="inferred from homology"/>
<organism evidence="8 9">
    <name type="scientific">Rhodovulum kholense</name>
    <dbReference type="NCBI Taxonomy" id="453584"/>
    <lineage>
        <taxon>Bacteria</taxon>
        <taxon>Pseudomonadati</taxon>
        <taxon>Pseudomonadota</taxon>
        <taxon>Alphaproteobacteria</taxon>
        <taxon>Rhodobacterales</taxon>
        <taxon>Paracoccaceae</taxon>
        <taxon>Rhodovulum</taxon>
    </lineage>
</organism>
<keyword evidence="2" id="KW-0145">Chemotaxis</keyword>
<dbReference type="EMBL" id="QAYC01000001">
    <property type="protein sequence ID" value="PTW51967.1"/>
    <property type="molecule type" value="Genomic_DNA"/>
</dbReference>
<dbReference type="GO" id="GO:0007165">
    <property type="term" value="P:signal transduction"/>
    <property type="evidence" value="ECO:0007669"/>
    <property type="project" value="UniProtKB-KW"/>
</dbReference>
<evidence type="ECO:0000256" key="2">
    <source>
        <dbReference type="ARBA" id="ARBA00022500"/>
    </source>
</evidence>
<gene>
    <name evidence="8" type="ORF">C8N38_101271</name>
</gene>
<evidence type="ECO:0000259" key="7">
    <source>
        <dbReference type="PROSITE" id="PS50885"/>
    </source>
</evidence>
<dbReference type="PANTHER" id="PTHR43531">
    <property type="entry name" value="PROTEIN ICFG"/>
    <property type="match status" value="1"/>
</dbReference>
<dbReference type="AlphaFoldDB" id="A0A8E2VPB4"/>
<name>A0A8E2VPB4_9RHOB</name>
<dbReference type="GO" id="GO:0016020">
    <property type="term" value="C:membrane"/>
    <property type="evidence" value="ECO:0007669"/>
    <property type="project" value="UniProtKB-SubCell"/>
</dbReference>